<keyword evidence="4" id="KW-1003">Cell membrane</keyword>
<dbReference type="GO" id="GO:0005886">
    <property type="term" value="C:plasma membrane"/>
    <property type="evidence" value="ECO:0007669"/>
    <property type="project" value="TreeGrafter"/>
</dbReference>
<comment type="similarity">
    <text evidence="2">Belongs to the cation diffusion facilitator (CDF) transporter (TC 2.A.4) family.</text>
</comment>
<keyword evidence="12" id="KW-1185">Reference proteome</keyword>
<keyword evidence="7 8" id="KW-0472">Membrane</keyword>
<dbReference type="InterPro" id="IPR058533">
    <property type="entry name" value="Cation_efflux_TM"/>
</dbReference>
<accession>A0A285RJ94</accession>
<feature type="domain" description="Cation efflux protein cytoplasmic" evidence="10">
    <location>
        <begin position="217"/>
        <end position="290"/>
    </location>
</feature>
<feature type="transmembrane region" description="Helical" evidence="8">
    <location>
        <begin position="12"/>
        <end position="32"/>
    </location>
</feature>
<evidence type="ECO:0000256" key="5">
    <source>
        <dbReference type="ARBA" id="ARBA00022692"/>
    </source>
</evidence>
<dbReference type="Pfam" id="PF16916">
    <property type="entry name" value="ZT_dimer"/>
    <property type="match status" value="1"/>
</dbReference>
<feature type="transmembrane region" description="Helical" evidence="8">
    <location>
        <begin position="186"/>
        <end position="204"/>
    </location>
</feature>
<dbReference type="PANTHER" id="PTHR43840">
    <property type="entry name" value="MITOCHONDRIAL METAL TRANSPORTER 1-RELATED"/>
    <property type="match status" value="1"/>
</dbReference>
<evidence type="ECO:0000313" key="12">
    <source>
        <dbReference type="Proteomes" id="UP000219111"/>
    </source>
</evidence>
<evidence type="ECO:0000313" key="11">
    <source>
        <dbReference type="EMBL" id="SOB94163.1"/>
    </source>
</evidence>
<dbReference type="EMBL" id="OBMT01000001">
    <property type="protein sequence ID" value="SOB94163.1"/>
    <property type="molecule type" value="Genomic_DNA"/>
</dbReference>
<evidence type="ECO:0000256" key="1">
    <source>
        <dbReference type="ARBA" id="ARBA00004141"/>
    </source>
</evidence>
<dbReference type="Gene3D" id="1.20.1510.10">
    <property type="entry name" value="Cation efflux protein transmembrane domain"/>
    <property type="match status" value="1"/>
</dbReference>
<feature type="transmembrane region" description="Helical" evidence="8">
    <location>
        <begin position="83"/>
        <end position="104"/>
    </location>
</feature>
<evidence type="ECO:0000256" key="6">
    <source>
        <dbReference type="ARBA" id="ARBA00022989"/>
    </source>
</evidence>
<feature type="domain" description="Cation efflux protein transmembrane" evidence="9">
    <location>
        <begin position="16"/>
        <end position="211"/>
    </location>
</feature>
<gene>
    <name evidence="11" type="ORF">SAMN05877831_101342</name>
</gene>
<dbReference type="Proteomes" id="UP000219111">
    <property type="component" value="Unassembled WGS sequence"/>
</dbReference>
<reference evidence="12" key="1">
    <citation type="submission" date="2017-08" db="EMBL/GenBank/DDBJ databases">
        <authorList>
            <person name="Varghese N."/>
            <person name="Submissions S."/>
        </authorList>
    </citation>
    <scope>NUCLEOTIDE SEQUENCE [LARGE SCALE GENOMIC DNA]</scope>
    <source>
        <strain evidence="12">JA276</strain>
    </source>
</reference>
<dbReference type="SUPFAM" id="SSF161111">
    <property type="entry name" value="Cation efflux protein transmembrane domain-like"/>
    <property type="match status" value="1"/>
</dbReference>
<dbReference type="InterPro" id="IPR050291">
    <property type="entry name" value="CDF_Transporter"/>
</dbReference>
<keyword evidence="5 8" id="KW-0812">Transmembrane</keyword>
<feature type="transmembrane region" description="Helical" evidence="8">
    <location>
        <begin position="38"/>
        <end position="63"/>
    </location>
</feature>
<dbReference type="Pfam" id="PF01545">
    <property type="entry name" value="Cation_efflux"/>
    <property type="match status" value="1"/>
</dbReference>
<name>A0A285RJ94_9RHOB</name>
<dbReference type="RefSeq" id="WP_097068368.1">
    <property type="nucleotide sequence ID" value="NZ_OBMT01000001.1"/>
</dbReference>
<proteinExistence type="inferred from homology"/>
<evidence type="ECO:0000256" key="3">
    <source>
        <dbReference type="ARBA" id="ARBA00022448"/>
    </source>
</evidence>
<organism evidence="11 12">
    <name type="scientific">Rhodobacter maris</name>
    <dbReference type="NCBI Taxonomy" id="446682"/>
    <lineage>
        <taxon>Bacteria</taxon>
        <taxon>Pseudomonadati</taxon>
        <taxon>Pseudomonadota</taxon>
        <taxon>Alphaproteobacteria</taxon>
        <taxon>Rhodobacterales</taxon>
        <taxon>Rhodobacter group</taxon>
        <taxon>Rhodobacter</taxon>
    </lineage>
</organism>
<dbReference type="GO" id="GO:0006882">
    <property type="term" value="P:intracellular zinc ion homeostasis"/>
    <property type="evidence" value="ECO:0007669"/>
    <property type="project" value="TreeGrafter"/>
</dbReference>
<evidence type="ECO:0000256" key="4">
    <source>
        <dbReference type="ARBA" id="ARBA00022475"/>
    </source>
</evidence>
<keyword evidence="6 8" id="KW-1133">Transmembrane helix</keyword>
<dbReference type="PANTHER" id="PTHR43840:SF41">
    <property type="entry name" value="CATION-EFFLUX PUMP FIEF"/>
    <property type="match status" value="1"/>
</dbReference>
<dbReference type="InterPro" id="IPR027470">
    <property type="entry name" value="Cation_efflux_CTD"/>
</dbReference>
<evidence type="ECO:0000259" key="10">
    <source>
        <dbReference type="Pfam" id="PF16916"/>
    </source>
</evidence>
<protein>
    <submittedName>
        <fullName evidence="11">Ferrous-iron efflux pump FieF</fullName>
    </submittedName>
</protein>
<evidence type="ECO:0000256" key="8">
    <source>
        <dbReference type="SAM" id="Phobius"/>
    </source>
</evidence>
<dbReference type="NCBIfam" id="TIGR01297">
    <property type="entry name" value="CDF"/>
    <property type="match status" value="1"/>
</dbReference>
<evidence type="ECO:0000256" key="7">
    <source>
        <dbReference type="ARBA" id="ARBA00023136"/>
    </source>
</evidence>
<evidence type="ECO:0000259" key="9">
    <source>
        <dbReference type="Pfam" id="PF01545"/>
    </source>
</evidence>
<dbReference type="Gene3D" id="3.30.70.1350">
    <property type="entry name" value="Cation efflux protein, cytoplasmic domain"/>
    <property type="match status" value="1"/>
</dbReference>
<dbReference type="AlphaFoldDB" id="A0A285RJ94"/>
<comment type="subcellular location">
    <subcellularLocation>
        <location evidence="1">Membrane</location>
        <topology evidence="1">Multi-pass membrane protein</topology>
    </subcellularLocation>
</comment>
<dbReference type="GO" id="GO:0015341">
    <property type="term" value="F:zinc efflux antiporter activity"/>
    <property type="evidence" value="ECO:0007669"/>
    <property type="project" value="TreeGrafter"/>
</dbReference>
<feature type="transmembrane region" description="Helical" evidence="8">
    <location>
        <begin position="150"/>
        <end position="174"/>
    </location>
</feature>
<feature type="transmembrane region" description="Helical" evidence="8">
    <location>
        <begin position="119"/>
        <end position="138"/>
    </location>
</feature>
<sequence>MPQDPQTQKLNFSAGLASVSVAGTLVVLKLWALWATGALSIAASLADSAMDLLISCAGLAAILYAARPADEDHAFGHTSVEDLVSLGQALFVAASGAAILWTGIERLIAATPPDLADEGAGIAVMIVSVLLTAALVFWQKRVAARTGNKVVSADMLHYVGDLIPTCGAILALWLSARFDLARADSVIAILAALIMLRGAAKIFVASWHALMDRAAAPEVIRSIAEIAEIWPGVRGFHDLRTRTAGAKIFVQLHIELDGAQSLEAAHAIARSLKRAIIEAHPQADVIIHMDVWQD</sequence>
<dbReference type="GO" id="GO:0015086">
    <property type="term" value="F:cadmium ion transmembrane transporter activity"/>
    <property type="evidence" value="ECO:0007669"/>
    <property type="project" value="TreeGrafter"/>
</dbReference>
<keyword evidence="3" id="KW-0813">Transport</keyword>
<dbReference type="GO" id="GO:0015093">
    <property type="term" value="F:ferrous iron transmembrane transporter activity"/>
    <property type="evidence" value="ECO:0007669"/>
    <property type="project" value="TreeGrafter"/>
</dbReference>
<dbReference type="SUPFAM" id="SSF160240">
    <property type="entry name" value="Cation efflux protein cytoplasmic domain-like"/>
    <property type="match status" value="1"/>
</dbReference>
<dbReference type="InterPro" id="IPR036837">
    <property type="entry name" value="Cation_efflux_CTD_sf"/>
</dbReference>
<dbReference type="InterPro" id="IPR027469">
    <property type="entry name" value="Cation_efflux_TMD_sf"/>
</dbReference>
<dbReference type="InterPro" id="IPR002524">
    <property type="entry name" value="Cation_efflux"/>
</dbReference>
<evidence type="ECO:0000256" key="2">
    <source>
        <dbReference type="ARBA" id="ARBA00008114"/>
    </source>
</evidence>
<dbReference type="OrthoDB" id="9806522at2"/>